<keyword evidence="3" id="KW-0862">Zinc</keyword>
<feature type="compositionally biased region" description="Low complexity" evidence="5">
    <location>
        <begin position="26"/>
        <end position="39"/>
    </location>
</feature>
<evidence type="ECO:0000256" key="3">
    <source>
        <dbReference type="ARBA" id="ARBA00022833"/>
    </source>
</evidence>
<dbReference type="OrthoDB" id="1306030at2759"/>
<dbReference type="PANTHER" id="PTHR34396">
    <property type="entry name" value="OS03G0264950 PROTEIN-RELATED"/>
    <property type="match status" value="1"/>
</dbReference>
<evidence type="ECO:0000256" key="5">
    <source>
        <dbReference type="SAM" id="MobiDB-lite"/>
    </source>
</evidence>
<evidence type="ECO:0000313" key="8">
    <source>
        <dbReference type="Proteomes" id="UP001153555"/>
    </source>
</evidence>
<evidence type="ECO:0000259" key="6">
    <source>
        <dbReference type="PROSITE" id="PS50808"/>
    </source>
</evidence>
<dbReference type="GO" id="GO:0008270">
    <property type="term" value="F:zinc ion binding"/>
    <property type="evidence" value="ECO:0007669"/>
    <property type="project" value="UniProtKB-KW"/>
</dbReference>
<accession>A0A9N7NXV0</accession>
<dbReference type="GO" id="GO:1990837">
    <property type="term" value="F:sequence-specific double-stranded DNA binding"/>
    <property type="evidence" value="ECO:0007669"/>
    <property type="project" value="TreeGrafter"/>
</dbReference>
<reference evidence="7" key="1">
    <citation type="submission" date="2019-12" db="EMBL/GenBank/DDBJ databases">
        <authorList>
            <person name="Scholes J."/>
        </authorList>
    </citation>
    <scope>NUCLEOTIDE SEQUENCE</scope>
</reference>
<dbReference type="Pfam" id="PF02892">
    <property type="entry name" value="zf-BED"/>
    <property type="match status" value="1"/>
</dbReference>
<gene>
    <name evidence="7" type="ORF">SHERM_05123</name>
</gene>
<evidence type="ECO:0000313" key="7">
    <source>
        <dbReference type="EMBL" id="CAA0838515.1"/>
    </source>
</evidence>
<name>A0A9N7NXV0_STRHE</name>
<dbReference type="GO" id="GO:0006357">
    <property type="term" value="P:regulation of transcription by RNA polymerase II"/>
    <property type="evidence" value="ECO:0007669"/>
    <property type="project" value="TreeGrafter"/>
</dbReference>
<organism evidence="7 8">
    <name type="scientific">Striga hermonthica</name>
    <name type="common">Purple witchweed</name>
    <name type="synonym">Buchnera hermonthica</name>
    <dbReference type="NCBI Taxonomy" id="68872"/>
    <lineage>
        <taxon>Eukaryota</taxon>
        <taxon>Viridiplantae</taxon>
        <taxon>Streptophyta</taxon>
        <taxon>Embryophyta</taxon>
        <taxon>Tracheophyta</taxon>
        <taxon>Spermatophyta</taxon>
        <taxon>Magnoliopsida</taxon>
        <taxon>eudicotyledons</taxon>
        <taxon>Gunneridae</taxon>
        <taxon>Pentapetalae</taxon>
        <taxon>asterids</taxon>
        <taxon>lamiids</taxon>
        <taxon>Lamiales</taxon>
        <taxon>Orobanchaceae</taxon>
        <taxon>Buchnereae</taxon>
        <taxon>Striga</taxon>
    </lineage>
</organism>
<dbReference type="SUPFAM" id="SSF57667">
    <property type="entry name" value="beta-beta-alpha zinc fingers"/>
    <property type="match status" value="1"/>
</dbReference>
<evidence type="ECO:0000256" key="4">
    <source>
        <dbReference type="PROSITE-ProRule" id="PRU00027"/>
    </source>
</evidence>
<dbReference type="SMART" id="SM00614">
    <property type="entry name" value="ZnF_BED"/>
    <property type="match status" value="1"/>
</dbReference>
<keyword evidence="8" id="KW-1185">Reference proteome</keyword>
<dbReference type="InterPro" id="IPR036236">
    <property type="entry name" value="Znf_C2H2_sf"/>
</dbReference>
<dbReference type="AlphaFoldDB" id="A0A9N7NXV0"/>
<feature type="compositionally biased region" description="Acidic residues" evidence="5">
    <location>
        <begin position="55"/>
        <end position="78"/>
    </location>
</feature>
<keyword evidence="1" id="KW-0479">Metal-binding</keyword>
<dbReference type="Proteomes" id="UP001153555">
    <property type="component" value="Unassembled WGS sequence"/>
</dbReference>
<dbReference type="InterPro" id="IPR003656">
    <property type="entry name" value="Znf_BED"/>
</dbReference>
<dbReference type="InterPro" id="IPR053031">
    <property type="entry name" value="Cuticle_assoc_protein"/>
</dbReference>
<proteinExistence type="predicted"/>
<dbReference type="EMBL" id="CACSLK010030875">
    <property type="protein sequence ID" value="CAA0838515.1"/>
    <property type="molecule type" value="Genomic_DNA"/>
</dbReference>
<feature type="region of interest" description="Disordered" evidence="5">
    <location>
        <begin position="1"/>
        <end position="89"/>
    </location>
</feature>
<evidence type="ECO:0000256" key="1">
    <source>
        <dbReference type="ARBA" id="ARBA00022723"/>
    </source>
</evidence>
<keyword evidence="2 4" id="KW-0863">Zinc-finger</keyword>
<dbReference type="PROSITE" id="PS50808">
    <property type="entry name" value="ZF_BED"/>
    <property type="match status" value="1"/>
</dbReference>
<dbReference type="GO" id="GO:0005634">
    <property type="term" value="C:nucleus"/>
    <property type="evidence" value="ECO:0007669"/>
    <property type="project" value="TreeGrafter"/>
</dbReference>
<sequence>MSSPPKSPRKGCNSGTKRKKGGSGPSGCSRTSSSSTLRRASSDDPQPKPGSENATFEEEPVETSNAYEDEEGESDERDDGVPRKKTKRRAEAWKHFDLIRDKNGMQRAKCKHCEKSYAANTKLNGTSSMNHHMSKCKGHPNNKGDETITKCCQNISVGTKEGSSNWKFDQESIRKAIARMQLSKFIVYWRLWGWGLRGWGLGAGGLGGGLAGGAGGCWGWGLGH</sequence>
<comment type="caution">
    <text evidence="7">The sequence shown here is derived from an EMBL/GenBank/DDBJ whole genome shotgun (WGS) entry which is preliminary data.</text>
</comment>
<protein>
    <submittedName>
        <fullName evidence="7">Zinc finger BED domain-containing protein DAYSLEEPER</fullName>
    </submittedName>
</protein>
<dbReference type="PANTHER" id="PTHR34396:SF27">
    <property type="entry name" value="OS08G0208700 PROTEIN"/>
    <property type="match status" value="1"/>
</dbReference>
<feature type="domain" description="BED-type" evidence="6">
    <location>
        <begin position="87"/>
        <end position="146"/>
    </location>
</feature>
<evidence type="ECO:0000256" key="2">
    <source>
        <dbReference type="ARBA" id="ARBA00022771"/>
    </source>
</evidence>